<protein>
    <submittedName>
        <fullName evidence="1">Transposase</fullName>
    </submittedName>
</protein>
<evidence type="ECO:0000313" key="2">
    <source>
        <dbReference type="Proteomes" id="UP000316092"/>
    </source>
</evidence>
<feature type="non-terminal residue" evidence="1">
    <location>
        <position position="60"/>
    </location>
</feature>
<reference evidence="1 2" key="1">
    <citation type="submission" date="2019-07" db="EMBL/GenBank/DDBJ databases">
        <title>Deinococcus detaillus sp. nov., isolated from humus soil in Antarctica.</title>
        <authorList>
            <person name="Zhang K."/>
        </authorList>
    </citation>
    <scope>NUCLEOTIDE SEQUENCE [LARGE SCALE GENOMIC DNA]</scope>
    <source>
        <strain evidence="1 2">H1</strain>
    </source>
</reference>
<name>A0A553UMD6_9DEIO</name>
<proteinExistence type="predicted"/>
<keyword evidence="2" id="KW-1185">Reference proteome</keyword>
<gene>
    <name evidence="1" type="ORF">FNU79_15205</name>
</gene>
<dbReference type="EMBL" id="VKDB01000023">
    <property type="protein sequence ID" value="TSA81354.1"/>
    <property type="molecule type" value="Genomic_DNA"/>
</dbReference>
<evidence type="ECO:0000313" key="1">
    <source>
        <dbReference type="EMBL" id="TSA81354.1"/>
    </source>
</evidence>
<accession>A0A553UMD6</accession>
<sequence length="60" mass="7029">MTTTQTHQAQIDEQETIWEVPDALWTRLEPLLIIDKPRKKSGRPSRDARSIFNGLIWLAR</sequence>
<dbReference type="OrthoDB" id="63271at2"/>
<dbReference type="AlphaFoldDB" id="A0A553UMD6"/>
<organism evidence="1 2">
    <name type="scientific">Deinococcus detaillensis</name>
    <dbReference type="NCBI Taxonomy" id="2592048"/>
    <lineage>
        <taxon>Bacteria</taxon>
        <taxon>Thermotogati</taxon>
        <taxon>Deinococcota</taxon>
        <taxon>Deinococci</taxon>
        <taxon>Deinococcales</taxon>
        <taxon>Deinococcaceae</taxon>
        <taxon>Deinococcus</taxon>
    </lineage>
</organism>
<comment type="caution">
    <text evidence="1">The sequence shown here is derived from an EMBL/GenBank/DDBJ whole genome shotgun (WGS) entry which is preliminary data.</text>
</comment>
<dbReference type="Proteomes" id="UP000316092">
    <property type="component" value="Unassembled WGS sequence"/>
</dbReference>